<evidence type="ECO:0000313" key="3">
    <source>
        <dbReference type="EMBL" id="CEK64182.1"/>
    </source>
</evidence>
<feature type="compositionally biased region" description="Basic and acidic residues" evidence="1">
    <location>
        <begin position="61"/>
        <end position="70"/>
    </location>
</feature>
<dbReference type="InterPro" id="IPR056604">
    <property type="entry name" value="GBF1-like_TPR"/>
</dbReference>
<accession>A0A0B6Z714</accession>
<dbReference type="EMBL" id="HACG01017317">
    <property type="protein sequence ID" value="CEK64182.1"/>
    <property type="molecule type" value="Transcribed_RNA"/>
</dbReference>
<gene>
    <name evidence="3" type="primary">ORF50868</name>
</gene>
<sequence length="152" mass="17022">RSDLLSEAIPESLKNMLLVMDTAGIFQTADGTESQLWKLTWDKIDTFLPNLRHELFKPFESELKSSRSERNAIPVDVQREEQAPQHQPQPQHESLEQTKVLDDDVPLEGITIIAHDDRPGSPLMSQPTPSVAPAYILQPPLPHIPSTTGVNE</sequence>
<feature type="non-terminal residue" evidence="3">
    <location>
        <position position="1"/>
    </location>
</feature>
<feature type="region of interest" description="Disordered" evidence="1">
    <location>
        <begin position="113"/>
        <end position="152"/>
    </location>
</feature>
<name>A0A0B6Z714_9EUPU</name>
<feature type="domain" description="GBF1-like tetratricopeptide repeats" evidence="2">
    <location>
        <begin position="2"/>
        <end position="55"/>
    </location>
</feature>
<feature type="region of interest" description="Disordered" evidence="1">
    <location>
        <begin position="61"/>
        <end position="101"/>
    </location>
</feature>
<evidence type="ECO:0000259" key="2">
    <source>
        <dbReference type="Pfam" id="PF23325"/>
    </source>
</evidence>
<organism evidence="3">
    <name type="scientific">Arion vulgaris</name>
    <dbReference type="NCBI Taxonomy" id="1028688"/>
    <lineage>
        <taxon>Eukaryota</taxon>
        <taxon>Metazoa</taxon>
        <taxon>Spiralia</taxon>
        <taxon>Lophotrochozoa</taxon>
        <taxon>Mollusca</taxon>
        <taxon>Gastropoda</taxon>
        <taxon>Heterobranchia</taxon>
        <taxon>Euthyneura</taxon>
        <taxon>Panpulmonata</taxon>
        <taxon>Eupulmonata</taxon>
        <taxon>Stylommatophora</taxon>
        <taxon>Helicina</taxon>
        <taxon>Arionoidea</taxon>
        <taxon>Arionidae</taxon>
        <taxon>Arion</taxon>
    </lineage>
</organism>
<protein>
    <recommendedName>
        <fullName evidence="2">GBF1-like tetratricopeptide repeats domain-containing protein</fullName>
    </recommendedName>
</protein>
<dbReference type="Pfam" id="PF23325">
    <property type="entry name" value="TPR_28"/>
    <property type="match status" value="1"/>
</dbReference>
<dbReference type="AlphaFoldDB" id="A0A0B6Z714"/>
<reference evidence="3" key="1">
    <citation type="submission" date="2014-12" db="EMBL/GenBank/DDBJ databases">
        <title>Insight into the proteome of Arion vulgaris.</title>
        <authorList>
            <person name="Aradska J."/>
            <person name="Bulat T."/>
            <person name="Smidak R."/>
            <person name="Sarate P."/>
            <person name="Gangsoo J."/>
            <person name="Sialana F."/>
            <person name="Bilban M."/>
            <person name="Lubec G."/>
        </authorList>
    </citation>
    <scope>NUCLEOTIDE SEQUENCE</scope>
    <source>
        <tissue evidence="3">Skin</tissue>
    </source>
</reference>
<evidence type="ECO:0000256" key="1">
    <source>
        <dbReference type="SAM" id="MobiDB-lite"/>
    </source>
</evidence>
<proteinExistence type="predicted"/>